<dbReference type="AlphaFoldDB" id="A0A2I3C6L6"/>
<protein>
    <recommendedName>
        <fullName evidence="3">DUF2971 domain-containing protein</fullName>
    </recommendedName>
</protein>
<accession>A0A2I3C6L6</accession>
<organism evidence="1 2">
    <name type="scientific">Vibrio alginolyticus (strain ATCC 17749 / DSM 2171 / NBRC 15630 / NCIMB 1903 / NCTC 12160 / XII-53)</name>
    <dbReference type="NCBI Taxonomy" id="1219076"/>
    <lineage>
        <taxon>Bacteria</taxon>
        <taxon>Pseudomonadati</taxon>
        <taxon>Pseudomonadota</taxon>
        <taxon>Gammaproteobacteria</taxon>
        <taxon>Vibrionales</taxon>
        <taxon>Vibrionaceae</taxon>
        <taxon>Vibrio</taxon>
    </lineage>
</organism>
<reference evidence="1 2" key="1">
    <citation type="journal article" date="2015" name="Genome Announc.">
        <title>Complete genome sequence of Vibrio alginolyticus ATCC 17749.</title>
        <authorList>
            <person name="Liu X.F."/>
            <person name="Cao Y."/>
            <person name="Zhang H.L."/>
            <person name="Chen Y.J."/>
            <person name="Hu C.J."/>
        </authorList>
    </citation>
    <scope>NUCLEOTIDE SEQUENCE [LARGE SCALE GENOMIC DNA]</scope>
    <source>
        <strain evidence="2">ATCC 17749 / DSM 2171 / NBRC 15630 / NCIMB 1903 / NCTC 12160 / XII-53</strain>
    </source>
</reference>
<dbReference type="Pfam" id="PF11185">
    <property type="entry name" value="DUF2971"/>
    <property type="match status" value="1"/>
</dbReference>
<name>A0A2I3C6L6_VIBAX</name>
<dbReference type="Proteomes" id="UP000016714">
    <property type="component" value="Chromosome 1"/>
</dbReference>
<dbReference type="RefSeq" id="WP_017821975.1">
    <property type="nucleotide sequence ID" value="NC_022349.1"/>
</dbReference>
<dbReference type="HOGENOM" id="CLU_050666_1_1_6"/>
<evidence type="ECO:0008006" key="3">
    <source>
        <dbReference type="Google" id="ProtNLM"/>
    </source>
</evidence>
<sequence>MNKNTFYKYKSLSNFEFVLDILLRERLYASKYSELNDPMEGVIKVDGTIPDDLEETWKNILEDLRVCCFTPDDSNTLMWAHYADGGRGCAIEFELLPSSEVVKVSYRNKPKVSKNQLTTDKAIEILKYKDSSWKYEKEFRCITSDTYVPIAVKKLILGPKVQASTVELLQGILRCCKPDLQVVQLKGKGDSVVERVQMIIGNKRVYYRESEEECSKCLELGHYREQFVHR</sequence>
<evidence type="ECO:0000313" key="2">
    <source>
        <dbReference type="Proteomes" id="UP000016714"/>
    </source>
</evidence>
<gene>
    <name evidence="1" type="ORF">N646_0907</name>
</gene>
<dbReference type="KEGG" id="vag:N646_0907"/>
<dbReference type="EMBL" id="CP006718">
    <property type="protein sequence ID" value="AGV16740.1"/>
    <property type="molecule type" value="Genomic_DNA"/>
</dbReference>
<dbReference type="InterPro" id="IPR021352">
    <property type="entry name" value="DUF2971"/>
</dbReference>
<evidence type="ECO:0000313" key="1">
    <source>
        <dbReference type="EMBL" id="AGV16740.1"/>
    </source>
</evidence>
<proteinExistence type="predicted"/>